<reference evidence="13 14" key="1">
    <citation type="submission" date="2019-09" db="EMBL/GenBank/DDBJ databases">
        <title>Distinct polysaccharide growth profiles of human intestinal Prevotella copri isolates.</title>
        <authorList>
            <person name="Fehlner-Peach H."/>
            <person name="Magnabosco C."/>
            <person name="Raghavan V."/>
            <person name="Scher J.U."/>
            <person name="Tett A."/>
            <person name="Cox L.M."/>
            <person name="Gottsegen C."/>
            <person name="Watters A."/>
            <person name="Wiltshire- Gordon J.D."/>
            <person name="Segata N."/>
            <person name="Bonneau R."/>
            <person name="Littman D.R."/>
        </authorList>
    </citation>
    <scope>NUCLEOTIDE SEQUENCE [LARGE SCALE GENOMIC DNA]</scope>
    <source>
        <strain evidence="14">iAA917</strain>
    </source>
</reference>
<dbReference type="InterPro" id="IPR050347">
    <property type="entry name" value="Bact_Beta-galactosidase"/>
</dbReference>
<dbReference type="PANTHER" id="PTHR46323:SF2">
    <property type="entry name" value="BETA-GALACTOSIDASE"/>
    <property type="match status" value="1"/>
</dbReference>
<feature type="domain" description="Beta galactosidase small chain/" evidence="12">
    <location>
        <begin position="796"/>
        <end position="1074"/>
    </location>
</feature>
<organism evidence="13 14">
    <name type="scientific">Segatella copri</name>
    <dbReference type="NCBI Taxonomy" id="165179"/>
    <lineage>
        <taxon>Bacteria</taxon>
        <taxon>Pseudomonadati</taxon>
        <taxon>Bacteroidota</taxon>
        <taxon>Bacteroidia</taxon>
        <taxon>Bacteroidales</taxon>
        <taxon>Prevotellaceae</taxon>
        <taxon>Segatella</taxon>
    </lineage>
</organism>
<evidence type="ECO:0000256" key="7">
    <source>
        <dbReference type="ARBA" id="ARBA00022837"/>
    </source>
</evidence>
<dbReference type="Pfam" id="PF16353">
    <property type="entry name" value="LacZ_4"/>
    <property type="match status" value="1"/>
</dbReference>
<dbReference type="Pfam" id="PF02836">
    <property type="entry name" value="Glyco_hydro_2_C"/>
    <property type="match status" value="1"/>
</dbReference>
<dbReference type="InterPro" id="IPR006102">
    <property type="entry name" value="Ig-like_GH2"/>
</dbReference>
<evidence type="ECO:0000256" key="8">
    <source>
        <dbReference type="ARBA" id="ARBA00023295"/>
    </source>
</evidence>
<dbReference type="InterPro" id="IPR036156">
    <property type="entry name" value="Beta-gal/glucu_dom_sf"/>
</dbReference>
<dbReference type="Proteomes" id="UP000477980">
    <property type="component" value="Unassembled WGS sequence"/>
</dbReference>
<dbReference type="InterPro" id="IPR004199">
    <property type="entry name" value="B-gal_small/dom_5"/>
</dbReference>
<keyword evidence="7" id="KW-0106">Calcium</keyword>
<accession>A0A6G1VSD4</accession>
<dbReference type="SUPFAM" id="SSF74650">
    <property type="entry name" value="Galactose mutarotase-like"/>
    <property type="match status" value="1"/>
</dbReference>
<dbReference type="InterPro" id="IPR006103">
    <property type="entry name" value="Glyco_hydro_2_cat"/>
</dbReference>
<dbReference type="Pfam" id="PF00703">
    <property type="entry name" value="Glyco_hydro_2"/>
    <property type="match status" value="1"/>
</dbReference>
<comment type="catalytic activity">
    <reaction evidence="1 10">
        <text>Hydrolysis of terminal non-reducing beta-D-galactose residues in beta-D-galactosides.</text>
        <dbReference type="EC" id="3.2.1.23"/>
    </reaction>
</comment>
<dbReference type="Gene3D" id="2.60.120.260">
    <property type="entry name" value="Galactose-binding domain-like"/>
    <property type="match status" value="1"/>
</dbReference>
<name>A0A6G1VSD4_9BACT</name>
<evidence type="ECO:0000256" key="6">
    <source>
        <dbReference type="ARBA" id="ARBA00022801"/>
    </source>
</evidence>
<feature type="chain" id="PRO_5026303327" description="Beta-galactosidase" evidence="11">
    <location>
        <begin position="21"/>
        <end position="1078"/>
    </location>
</feature>
<dbReference type="AlphaFoldDB" id="A0A6G1VSD4"/>
<comment type="caution">
    <text evidence="13">The sequence shown here is derived from an EMBL/GenBank/DDBJ whole genome shotgun (WGS) entry which is preliminary data.</text>
</comment>
<evidence type="ECO:0000313" key="14">
    <source>
        <dbReference type="Proteomes" id="UP000477980"/>
    </source>
</evidence>
<dbReference type="InterPro" id="IPR006104">
    <property type="entry name" value="Glyco_hydro_2_N"/>
</dbReference>
<dbReference type="Pfam" id="PF02929">
    <property type="entry name" value="Bgal_small_N"/>
    <property type="match status" value="1"/>
</dbReference>
<evidence type="ECO:0000256" key="11">
    <source>
        <dbReference type="SAM" id="SignalP"/>
    </source>
</evidence>
<dbReference type="SUPFAM" id="SSF49785">
    <property type="entry name" value="Galactose-binding domain-like"/>
    <property type="match status" value="1"/>
</dbReference>
<evidence type="ECO:0000256" key="2">
    <source>
        <dbReference type="ARBA" id="ARBA00001913"/>
    </source>
</evidence>
<dbReference type="SUPFAM" id="SSF49303">
    <property type="entry name" value="beta-Galactosidase/glucuronidase domain"/>
    <property type="match status" value="2"/>
</dbReference>
<keyword evidence="11" id="KW-0732">Signal</keyword>
<evidence type="ECO:0000256" key="10">
    <source>
        <dbReference type="RuleBase" id="RU361154"/>
    </source>
</evidence>
<dbReference type="EC" id="3.2.1.23" evidence="5 10"/>
<dbReference type="InterPro" id="IPR013783">
    <property type="entry name" value="Ig-like_fold"/>
</dbReference>
<dbReference type="PROSITE" id="PS00719">
    <property type="entry name" value="GLYCOSYL_HYDROL_F2_1"/>
    <property type="match status" value="1"/>
</dbReference>
<dbReference type="Gene3D" id="2.60.40.10">
    <property type="entry name" value="Immunoglobulins"/>
    <property type="match status" value="2"/>
</dbReference>
<keyword evidence="8 10" id="KW-0326">Glycosidase</keyword>
<gene>
    <name evidence="13" type="ORF">F7D25_14355</name>
</gene>
<evidence type="ECO:0000256" key="1">
    <source>
        <dbReference type="ARBA" id="ARBA00001412"/>
    </source>
</evidence>
<dbReference type="GO" id="GO:0005990">
    <property type="term" value="P:lactose catabolic process"/>
    <property type="evidence" value="ECO:0007669"/>
    <property type="project" value="TreeGrafter"/>
</dbReference>
<dbReference type="Pfam" id="PF02837">
    <property type="entry name" value="Glyco_hydro_2_N"/>
    <property type="match status" value="1"/>
</dbReference>
<keyword evidence="6 10" id="KW-0378">Hydrolase</keyword>
<evidence type="ECO:0000256" key="9">
    <source>
        <dbReference type="ARBA" id="ARBA00032230"/>
    </source>
</evidence>
<dbReference type="RefSeq" id="WP_153092538.1">
    <property type="nucleotide sequence ID" value="NZ_VZAH01000153.1"/>
</dbReference>
<comment type="subunit">
    <text evidence="4">Monomer.</text>
</comment>
<evidence type="ECO:0000256" key="5">
    <source>
        <dbReference type="ARBA" id="ARBA00012756"/>
    </source>
</evidence>
<protein>
    <recommendedName>
        <fullName evidence="5 10">Beta-galactosidase</fullName>
        <ecNumber evidence="5 10">3.2.1.23</ecNumber>
    </recommendedName>
    <alternativeName>
        <fullName evidence="9 10">Lactase</fullName>
    </alternativeName>
</protein>
<evidence type="ECO:0000256" key="3">
    <source>
        <dbReference type="ARBA" id="ARBA00007401"/>
    </source>
</evidence>
<feature type="signal peptide" evidence="11">
    <location>
        <begin position="1"/>
        <end position="20"/>
    </location>
</feature>
<dbReference type="GO" id="GO:0009341">
    <property type="term" value="C:beta-galactosidase complex"/>
    <property type="evidence" value="ECO:0007669"/>
    <property type="project" value="InterPro"/>
</dbReference>
<dbReference type="PRINTS" id="PR00132">
    <property type="entry name" value="GLHYDRLASE2"/>
</dbReference>
<dbReference type="OrthoDB" id="9801077at2"/>
<dbReference type="EMBL" id="VZAH01000153">
    <property type="protein sequence ID" value="MQP15551.1"/>
    <property type="molecule type" value="Genomic_DNA"/>
</dbReference>
<dbReference type="InterPro" id="IPR017853">
    <property type="entry name" value="GH"/>
</dbReference>
<dbReference type="InterPro" id="IPR032312">
    <property type="entry name" value="LacZ_4"/>
</dbReference>
<comment type="similarity">
    <text evidence="3 10">Belongs to the glycosyl hydrolase 2 family.</text>
</comment>
<dbReference type="GO" id="GO:0030246">
    <property type="term" value="F:carbohydrate binding"/>
    <property type="evidence" value="ECO:0007669"/>
    <property type="project" value="InterPro"/>
</dbReference>
<sequence>MNKRLFVTLSMAGLAMVAFGARKPKAAIKSSVKTVAIQQPTFTEWHDLQVNEINRLPLHTMHFAYDPNDFPGTGAEYLDKKKSMNYLSLEGTWKFNWVANADERPTDFYKTDLDDSKWNNIQMPGNWEMLGYGQPEYVNVGFAWRGHFDQQPPAVPTKDNHVGSYRREINIPSNWDGKRVIAHFGSVTSNIYLYVNGKFAGYAEDSKVAAEFDITPFLKKGKNLIAFQTFRWCDGSWCEDQDFWRLSGPARENYLYARSKDHRLLDVRVETELKNNYKDGYLNITAKVQGNTLAYFGLYDPDGKEVIVTGTDNVRNGVAKYQLRVKNVRKWSAETPNLYTLVVSPIQNGGMYLPYEIVQVKVGFRKVEIKNKQFLVNGQPVLLKGADRHEMDPDEGYNVSEQRMIQDIMMMKRMNINAVRTCHYPDDPRWYDLCDKYGLYVVAEANQESHGFQYGDDAAAKKPEFAKQIMERNQHNVSMFYNHPSIVTWSMGNETVMGDNFLQAYKWIKSQDKTRPVQYEQARRGEGTDIFCPMYYPVAASEKYAKDPNSPMPLIQCEYNHTMGNSGGNLSDYWDLIRKYPILQGGFDWDFVDQALHRNIVKPMSILPYKMNNEELRKIEYCYGGDYNKYDPSDNNFNCNGIIGPDRQMNPHAYEVAYQYQNIWAKMVNAETGEVSVHNENFFRDLSNYALAWSLEEDGVETQNGTIADLDVPAQQTKNFTIPYDKSKIKGKEVFLNIDFRLKEAEPLLTAGQVMAYAQLPVVTKQACSGDCSKMLAQGHGKKKMKLAAKKDNVVAVTTPNLTFKIDRSTGLISEYAYNGKSLLGEGGTLKPNFWRAPTDNDMGAGLQKKFKAWKNPQMNLKNIEVKKDKKTNSVTILTSFDMPEVQGQMDITYVVFANTGAVKVTEDFKATEGAKVSDMFRFGMLMQMPYTMEKSNYYGRGPIENYSDRKDCMRIGVYTDDADNQYFPYIRPQESGTKSDIRWWKQTDATGLGLQVKSCTPFYASAIHFDTEELDDGDDKEQRHSFDLKKSKFTNLFLDSAHMGVGGENSWGAWPLEKYRVHYGNKTFTFTLIPQGK</sequence>
<dbReference type="InterPro" id="IPR006101">
    <property type="entry name" value="Glyco_hydro_2"/>
</dbReference>
<dbReference type="PANTHER" id="PTHR46323">
    <property type="entry name" value="BETA-GALACTOSIDASE"/>
    <property type="match status" value="1"/>
</dbReference>
<dbReference type="InterPro" id="IPR011013">
    <property type="entry name" value="Gal_mutarotase_sf_dom"/>
</dbReference>
<dbReference type="Gene3D" id="3.20.20.80">
    <property type="entry name" value="Glycosidases"/>
    <property type="match status" value="1"/>
</dbReference>
<dbReference type="InterPro" id="IPR008979">
    <property type="entry name" value="Galactose-bd-like_sf"/>
</dbReference>
<dbReference type="SUPFAM" id="SSF51445">
    <property type="entry name" value="(Trans)glycosidases"/>
    <property type="match status" value="1"/>
</dbReference>
<evidence type="ECO:0000259" key="12">
    <source>
        <dbReference type="SMART" id="SM01038"/>
    </source>
</evidence>
<dbReference type="InterPro" id="IPR023230">
    <property type="entry name" value="Glyco_hydro_2_CS"/>
</dbReference>
<evidence type="ECO:0000313" key="13">
    <source>
        <dbReference type="EMBL" id="MQP15551.1"/>
    </source>
</evidence>
<dbReference type="InterPro" id="IPR014718">
    <property type="entry name" value="GH-type_carb-bd"/>
</dbReference>
<dbReference type="Gene3D" id="2.70.98.10">
    <property type="match status" value="1"/>
</dbReference>
<evidence type="ECO:0000256" key="4">
    <source>
        <dbReference type="ARBA" id="ARBA00011245"/>
    </source>
</evidence>
<dbReference type="SMART" id="SM01038">
    <property type="entry name" value="Bgal_small_N"/>
    <property type="match status" value="1"/>
</dbReference>
<comment type="cofactor">
    <cofactor evidence="2">
        <name>Ca(2+)</name>
        <dbReference type="ChEBI" id="CHEBI:29108"/>
    </cofactor>
</comment>
<dbReference type="GO" id="GO:0004565">
    <property type="term" value="F:beta-galactosidase activity"/>
    <property type="evidence" value="ECO:0007669"/>
    <property type="project" value="UniProtKB-EC"/>
</dbReference>
<proteinExistence type="inferred from homology"/>